<feature type="compositionally biased region" description="Low complexity" evidence="1">
    <location>
        <begin position="41"/>
        <end position="53"/>
    </location>
</feature>
<protein>
    <recommendedName>
        <fullName evidence="4">RNI-like protein</fullName>
    </recommendedName>
</protein>
<feature type="compositionally biased region" description="Polar residues" evidence="1">
    <location>
        <begin position="59"/>
        <end position="84"/>
    </location>
</feature>
<dbReference type="OrthoDB" id="8436363at2759"/>
<dbReference type="InterPro" id="IPR032675">
    <property type="entry name" value="LRR_dom_sf"/>
</dbReference>
<feature type="region of interest" description="Disordered" evidence="1">
    <location>
        <begin position="993"/>
        <end position="1027"/>
    </location>
</feature>
<organism evidence="3">
    <name type="scientific">Candida tenuis (strain ATCC 10573 / BCRC 21748 / CBS 615 / JCM 9827 / NBRC 10315 / NRRL Y-1498 / VKM Y-70)</name>
    <name type="common">Yeast</name>
    <name type="synonym">Yamadazyma tenuis</name>
    <dbReference type="NCBI Taxonomy" id="590646"/>
    <lineage>
        <taxon>Eukaryota</taxon>
        <taxon>Fungi</taxon>
        <taxon>Dikarya</taxon>
        <taxon>Ascomycota</taxon>
        <taxon>Saccharomycotina</taxon>
        <taxon>Pichiomycetes</taxon>
        <taxon>Debaryomycetaceae</taxon>
        <taxon>Yamadazyma</taxon>
    </lineage>
</organism>
<name>G3B492_CANTC</name>
<feature type="compositionally biased region" description="Low complexity" evidence="1">
    <location>
        <begin position="1005"/>
        <end position="1015"/>
    </location>
</feature>
<dbReference type="eggNOG" id="ENOG502QYHN">
    <property type="taxonomic scope" value="Eukaryota"/>
</dbReference>
<evidence type="ECO:0000313" key="2">
    <source>
        <dbReference type="EMBL" id="EGV63925.1"/>
    </source>
</evidence>
<feature type="region of interest" description="Disordered" evidence="1">
    <location>
        <begin position="406"/>
        <end position="430"/>
    </location>
</feature>
<feature type="compositionally biased region" description="Polar residues" evidence="1">
    <location>
        <begin position="198"/>
        <end position="209"/>
    </location>
</feature>
<feature type="region of interest" description="Disordered" evidence="1">
    <location>
        <begin position="228"/>
        <end position="249"/>
    </location>
</feature>
<dbReference type="Proteomes" id="UP000000707">
    <property type="component" value="Unassembled WGS sequence"/>
</dbReference>
<dbReference type="AlphaFoldDB" id="G3B492"/>
<dbReference type="Gene3D" id="3.80.10.10">
    <property type="entry name" value="Ribonuclease Inhibitor"/>
    <property type="match status" value="1"/>
</dbReference>
<dbReference type="EMBL" id="GL996521">
    <property type="protein sequence ID" value="EGV63925.1"/>
    <property type="molecule type" value="Genomic_DNA"/>
</dbReference>
<evidence type="ECO:0008006" key="4">
    <source>
        <dbReference type="Google" id="ProtNLM"/>
    </source>
</evidence>
<feature type="compositionally biased region" description="Basic and acidic residues" evidence="1">
    <location>
        <begin position="1143"/>
        <end position="1167"/>
    </location>
</feature>
<sequence length="1205" mass="133954">MSDANSNPDNKTNFRFVEDVDWLLRDTAVTPTLANSSNVWPSPKSSPKASSLPGEVNPHLTTSISNSNDHVVSKTRPSVATIQEDSVLSSPALESSSRDRSNSNGVLSPSSPQLSSNSSTQGGFLSKIKTRFHRSPPMSPQMTTSGSSELFKDNFRLSRTTSNELSRTSSNQTTHTVASGNNTTGYGSSSTNGGPLSKISSWPSVHSGSSDPKLDEYVKFYSQKPLSRTNSRKSSISESASTTNLTDDERSGLSKFSFLRRRSSVSSASVPTAKLPLVSVATEYNRRPLTAVPDDDGTNYSAWLPKNWEEYKTPARVGTLQPILPEFKNLKPLKRVAFHSSTFLIDPPQQIPSRCPRRGNVEVLPNGTLKCHPLSEEDRKAMEKSHQGQGGGIVVGGTGALHFLEKSDKDKADEQKHDKDREKSEKDQAAAAGLPIIDKPIVHSRVGYTVPVEKMALDLMYTRCCHLREILPIPAILKQIPKDSMAPLPILQFRNPNPTMVEIQTFSDFIRIAPILCISLDGVNLSREQFKIVLSAMSAKTQLTKLSLRNTPLDPEGWSLLCWFLSRNTVLSKLDITQCPQLTVISTKPKKKKTQKEDELVRMTCNRENRTDMDWHLFIATIIARGGIEELILTGCCITDVDVFEKLVNRALSIKTNRLGLAYNNFSPMHMQVIFNDWLFKPFVRGIDLGFNDFSATNQYLKILLELHKQPDFAKKLEHSSLMFLSINSTNLRYCDDFKTILETVFLKLPNLKYLDLSNNPKLFATPESAKDPNEAVNYFVSKLPLFPQLVRLHLETNKLSPDAIVSLANVLPFCKHIAYFSLLGNKLDLAAAASLSHAVKNSKNLCKLEADFDDLPTYFKDRVGLYSMRNMENNIYHSNGGASEDNSHNEELAQQLNEILELKAAGELDLNSDIVRDFITKAKRIRTELRSAVNSMNNLQLKQQLSLEGKETLIRLIFIDSSIGKAMQLIDDKFSSEDMLYSFDGAESRNARRPTYEGDVEVPSISNGRSSPSSKTLFPPAISRTSSKTSLNHLDKEEGNMHRISSTINLAMDQMSDMSGDQIRKKIAGIDLEQLPAVIDFVQKLKAKGVDVTSVFKEIGKKKNDENDAADNSDNEDEGIDLGYITDKLKKLQNESPPSSSEDGKDSKESVSDPAHSKSNQEDFAEHTMTSTPMSMIDSKTLDASSGKEMNELYDEMLHKLNLK</sequence>
<feature type="region of interest" description="Disordered" evidence="1">
    <location>
        <begin position="32"/>
        <end position="123"/>
    </location>
</feature>
<feature type="compositionally biased region" description="Low complexity" evidence="1">
    <location>
        <begin position="107"/>
        <end position="119"/>
    </location>
</feature>
<gene>
    <name evidence="2" type="ORF">CANTEDRAFT_121776</name>
</gene>
<evidence type="ECO:0000256" key="1">
    <source>
        <dbReference type="SAM" id="MobiDB-lite"/>
    </source>
</evidence>
<dbReference type="SUPFAM" id="SSF52047">
    <property type="entry name" value="RNI-like"/>
    <property type="match status" value="1"/>
</dbReference>
<feature type="compositionally biased region" description="Low complexity" evidence="1">
    <location>
        <begin position="85"/>
        <end position="95"/>
    </location>
</feature>
<feature type="region of interest" description="Disordered" evidence="1">
    <location>
        <begin position="160"/>
        <end position="209"/>
    </location>
</feature>
<feature type="compositionally biased region" description="Polar residues" evidence="1">
    <location>
        <begin position="160"/>
        <end position="178"/>
    </location>
</feature>
<accession>G3B492</accession>
<proteinExistence type="predicted"/>
<evidence type="ECO:0000313" key="3">
    <source>
        <dbReference type="Proteomes" id="UP000000707"/>
    </source>
</evidence>
<feature type="compositionally biased region" description="Low complexity" evidence="1">
    <location>
        <begin position="179"/>
        <end position="194"/>
    </location>
</feature>
<feature type="compositionally biased region" description="Polar residues" evidence="1">
    <location>
        <begin position="228"/>
        <end position="245"/>
    </location>
</feature>
<dbReference type="SMART" id="SM00368">
    <property type="entry name" value="LRR_RI"/>
    <property type="match status" value="2"/>
</dbReference>
<dbReference type="HOGENOM" id="CLU_004492_0_0_1"/>
<reference evidence="2 3" key="1">
    <citation type="journal article" date="2011" name="Proc. Natl. Acad. Sci. U.S.A.">
        <title>Comparative genomics of xylose-fermenting fungi for enhanced biofuel production.</title>
        <authorList>
            <person name="Wohlbach D.J."/>
            <person name="Kuo A."/>
            <person name="Sato T.K."/>
            <person name="Potts K.M."/>
            <person name="Salamov A.A."/>
            <person name="LaButti K.M."/>
            <person name="Sun H."/>
            <person name="Clum A."/>
            <person name="Pangilinan J.L."/>
            <person name="Lindquist E.A."/>
            <person name="Lucas S."/>
            <person name="Lapidus A."/>
            <person name="Jin M."/>
            <person name="Gunawan C."/>
            <person name="Balan V."/>
            <person name="Dale B.E."/>
            <person name="Jeffries T.W."/>
            <person name="Zinkel R."/>
            <person name="Barry K.W."/>
            <person name="Grigoriev I.V."/>
            <person name="Gasch A.P."/>
        </authorList>
    </citation>
    <scope>NUCLEOTIDE SEQUENCE [LARGE SCALE GENOMIC DNA]</scope>
    <source>
        <strain evidence="3">ATCC 10573 / BCRC 21748 / CBS 615 / JCM 9827 / NBRC 10315 / NRRL Y-1498 / VKM Y-70</strain>
    </source>
</reference>
<feature type="compositionally biased region" description="Basic and acidic residues" evidence="1">
    <location>
        <begin position="406"/>
        <end position="428"/>
    </location>
</feature>
<feature type="region of interest" description="Disordered" evidence="1">
    <location>
        <begin position="1132"/>
        <end position="1185"/>
    </location>
</feature>
<keyword evidence="3" id="KW-1185">Reference proteome</keyword>